<evidence type="ECO:0000256" key="2">
    <source>
        <dbReference type="ARBA" id="ARBA00011131"/>
    </source>
</evidence>
<evidence type="ECO:0000313" key="12">
    <source>
        <dbReference type="Proteomes" id="UP000606935"/>
    </source>
</evidence>
<evidence type="ECO:0000256" key="7">
    <source>
        <dbReference type="ARBA" id="ARBA00024359"/>
    </source>
</evidence>
<dbReference type="PROSITE" id="PS50893">
    <property type="entry name" value="ABC_TRANSPORTER_2"/>
    <property type="match status" value="1"/>
</dbReference>
<dbReference type="GO" id="GO:0005524">
    <property type="term" value="F:ATP binding"/>
    <property type="evidence" value="ECO:0007669"/>
    <property type="project" value="UniProtKB-KW"/>
</dbReference>
<comment type="function">
    <text evidence="9">Part of the ABC transporter complex hrt involved in hemin import. Responsible for energy coupling to the transport system.</text>
</comment>
<dbReference type="InterPro" id="IPR003439">
    <property type="entry name" value="ABC_transporter-like_ATP-bd"/>
</dbReference>
<dbReference type="InterPro" id="IPR017871">
    <property type="entry name" value="ABC_transporter-like_CS"/>
</dbReference>
<dbReference type="PANTHER" id="PTHR24220:SF666">
    <property type="entry name" value="HEMIN IMPORT ATP-BINDING PROTEIN HRTA-RELATED"/>
    <property type="match status" value="1"/>
</dbReference>
<name>A0A918DKQ1_9ALTE</name>
<organism evidence="11 12">
    <name type="scientific">Bowmanella pacifica</name>
    <dbReference type="NCBI Taxonomy" id="502051"/>
    <lineage>
        <taxon>Bacteria</taxon>
        <taxon>Pseudomonadati</taxon>
        <taxon>Pseudomonadota</taxon>
        <taxon>Gammaproteobacteria</taxon>
        <taxon>Alteromonadales</taxon>
        <taxon>Alteromonadaceae</taxon>
        <taxon>Bowmanella</taxon>
    </lineage>
</organism>
<reference evidence="11" key="2">
    <citation type="submission" date="2020-09" db="EMBL/GenBank/DDBJ databases">
        <authorList>
            <person name="Sun Q."/>
            <person name="Zhou Y."/>
        </authorList>
    </citation>
    <scope>NUCLEOTIDE SEQUENCE</scope>
    <source>
        <strain evidence="11">CGMCC 1.7086</strain>
    </source>
</reference>
<dbReference type="Gene3D" id="3.40.50.300">
    <property type="entry name" value="P-loop containing nucleotide triphosphate hydrolases"/>
    <property type="match status" value="1"/>
</dbReference>
<dbReference type="InterPro" id="IPR003593">
    <property type="entry name" value="AAA+_ATPase"/>
</dbReference>
<evidence type="ECO:0000256" key="1">
    <source>
        <dbReference type="ARBA" id="ARBA00004236"/>
    </source>
</evidence>
<evidence type="ECO:0000256" key="3">
    <source>
        <dbReference type="ARBA" id="ARBA00022475"/>
    </source>
</evidence>
<dbReference type="SUPFAM" id="SSF52540">
    <property type="entry name" value="P-loop containing nucleoside triphosphate hydrolases"/>
    <property type="match status" value="1"/>
</dbReference>
<comment type="caution">
    <text evidence="11">The sequence shown here is derived from an EMBL/GenBank/DDBJ whole genome shotgun (WGS) entry which is preliminary data.</text>
</comment>
<dbReference type="SMART" id="SM00382">
    <property type="entry name" value="AAA"/>
    <property type="match status" value="1"/>
</dbReference>
<comment type="similarity">
    <text evidence="7">Belongs to the ABC transporter superfamily. HrtA family.</text>
</comment>
<comment type="subcellular location">
    <subcellularLocation>
        <location evidence="1">Cell membrane</location>
    </subcellularLocation>
</comment>
<dbReference type="EMBL" id="BMLS01000004">
    <property type="protein sequence ID" value="GGO71366.1"/>
    <property type="molecule type" value="Genomic_DNA"/>
</dbReference>
<evidence type="ECO:0000259" key="10">
    <source>
        <dbReference type="PROSITE" id="PS50893"/>
    </source>
</evidence>
<comment type="subunit">
    <text evidence="2">The complex is composed of two ATP-binding proteins (HrtA), two transmembrane proteins (HrtB) and a solute-binding protein.</text>
</comment>
<dbReference type="GO" id="GO:0022857">
    <property type="term" value="F:transmembrane transporter activity"/>
    <property type="evidence" value="ECO:0007669"/>
    <property type="project" value="TreeGrafter"/>
</dbReference>
<sequence length="213" mass="23209">MAMDNIHLELTPSSFNILTGPSGAGKSSLLSSLGGLLPPDSGNVCFEGKNIWDLSAKQLCQHRLNNCSYIFQDANLHPCLTAIEQVIILLRKKGVSKQDAKLIAEQQLTEIGLGNKLNLLPNQLSGGEKQRVTIARAIASSAKLIFADEPTSSLDSKNTEHVVELLLNTALKHDAIIFCATHDERVLAHAHRILHMESGKIQSDTNTLEQDKL</sequence>
<keyword evidence="12" id="KW-1185">Reference proteome</keyword>
<dbReference type="Pfam" id="PF00005">
    <property type="entry name" value="ABC_tran"/>
    <property type="match status" value="1"/>
</dbReference>
<dbReference type="InterPro" id="IPR015854">
    <property type="entry name" value="ABC_transpr_LolD-like"/>
</dbReference>
<dbReference type="InterPro" id="IPR027417">
    <property type="entry name" value="P-loop_NTPase"/>
</dbReference>
<keyword evidence="3" id="KW-1003">Cell membrane</keyword>
<evidence type="ECO:0000256" key="5">
    <source>
        <dbReference type="ARBA" id="ARBA00022840"/>
    </source>
</evidence>
<keyword evidence="4" id="KW-0547">Nucleotide-binding</keyword>
<proteinExistence type="inferred from homology"/>
<dbReference type="Proteomes" id="UP000606935">
    <property type="component" value="Unassembled WGS sequence"/>
</dbReference>
<dbReference type="AlphaFoldDB" id="A0A918DKQ1"/>
<dbReference type="GO" id="GO:0005886">
    <property type="term" value="C:plasma membrane"/>
    <property type="evidence" value="ECO:0007669"/>
    <property type="project" value="UniProtKB-SubCell"/>
</dbReference>
<dbReference type="PROSITE" id="PS00211">
    <property type="entry name" value="ABC_TRANSPORTER_1"/>
    <property type="match status" value="1"/>
</dbReference>
<accession>A0A918DKQ1</accession>
<evidence type="ECO:0000256" key="6">
    <source>
        <dbReference type="ARBA" id="ARBA00023136"/>
    </source>
</evidence>
<reference evidence="11" key="1">
    <citation type="journal article" date="2014" name="Int. J. Syst. Evol. Microbiol.">
        <title>Complete genome sequence of Corynebacterium casei LMG S-19264T (=DSM 44701T), isolated from a smear-ripened cheese.</title>
        <authorList>
            <consortium name="US DOE Joint Genome Institute (JGI-PGF)"/>
            <person name="Walter F."/>
            <person name="Albersmeier A."/>
            <person name="Kalinowski J."/>
            <person name="Ruckert C."/>
        </authorList>
    </citation>
    <scope>NUCLEOTIDE SEQUENCE</scope>
    <source>
        <strain evidence="11">CGMCC 1.7086</strain>
    </source>
</reference>
<evidence type="ECO:0000256" key="9">
    <source>
        <dbReference type="ARBA" id="ARBA00024721"/>
    </source>
</evidence>
<gene>
    <name evidence="11" type="ORF">GCM10010982_26990</name>
</gene>
<evidence type="ECO:0000256" key="4">
    <source>
        <dbReference type="ARBA" id="ARBA00022741"/>
    </source>
</evidence>
<dbReference type="GO" id="GO:0016887">
    <property type="term" value="F:ATP hydrolysis activity"/>
    <property type="evidence" value="ECO:0007669"/>
    <property type="project" value="InterPro"/>
</dbReference>
<evidence type="ECO:0000313" key="11">
    <source>
        <dbReference type="EMBL" id="GGO71366.1"/>
    </source>
</evidence>
<feature type="domain" description="ABC transporter" evidence="10">
    <location>
        <begin position="1"/>
        <end position="213"/>
    </location>
</feature>
<evidence type="ECO:0000256" key="8">
    <source>
        <dbReference type="ARBA" id="ARBA00024432"/>
    </source>
</evidence>
<keyword evidence="6" id="KW-0472">Membrane</keyword>
<dbReference type="PANTHER" id="PTHR24220">
    <property type="entry name" value="IMPORT ATP-BINDING PROTEIN"/>
    <property type="match status" value="1"/>
</dbReference>
<keyword evidence="5 11" id="KW-0067">ATP-binding</keyword>
<protein>
    <recommendedName>
        <fullName evidence="8">Putative hemin import ATP-binding protein HrtA</fullName>
    </recommendedName>
</protein>